<protein>
    <submittedName>
        <fullName evidence="2">Uncharacterized protein</fullName>
    </submittedName>
</protein>
<reference evidence="2" key="1">
    <citation type="submission" date="2016-02" db="EMBL/GenBank/DDBJ databases">
        <title>WGS assembly of Manihot esculenta.</title>
        <authorList>
            <person name="Bredeson J.V."/>
            <person name="Prochnik S.E."/>
            <person name="Lyons J.B."/>
            <person name="Schmutz J."/>
            <person name="Grimwood J."/>
            <person name="Vrebalov J."/>
            <person name="Bart R.S."/>
            <person name="Amuge T."/>
            <person name="Ferguson M.E."/>
            <person name="Green R."/>
            <person name="Putnam N."/>
            <person name="Stites J."/>
            <person name="Rounsley S."/>
            <person name="Rokhsar D.S."/>
        </authorList>
    </citation>
    <scope>NUCLEOTIDE SEQUENCE [LARGE SCALE GENOMIC DNA]</scope>
    <source>
        <tissue evidence="2">Leaf</tissue>
    </source>
</reference>
<proteinExistence type="predicted"/>
<sequence length="89" mass="10037">MTIRPTPEKATPPTIAWRQRVADERNVTVGNSIADRIRNGNQDPSFSPDHSASPFSRRHHATAAPPAIHRLTSTRRSRDRLCACHKMTR</sequence>
<evidence type="ECO:0000313" key="2">
    <source>
        <dbReference type="EMBL" id="OAY41207.1"/>
    </source>
</evidence>
<organism evidence="2">
    <name type="scientific">Manihot esculenta</name>
    <name type="common">Cassava</name>
    <name type="synonym">Jatropha manihot</name>
    <dbReference type="NCBI Taxonomy" id="3983"/>
    <lineage>
        <taxon>Eukaryota</taxon>
        <taxon>Viridiplantae</taxon>
        <taxon>Streptophyta</taxon>
        <taxon>Embryophyta</taxon>
        <taxon>Tracheophyta</taxon>
        <taxon>Spermatophyta</taxon>
        <taxon>Magnoliopsida</taxon>
        <taxon>eudicotyledons</taxon>
        <taxon>Gunneridae</taxon>
        <taxon>Pentapetalae</taxon>
        <taxon>rosids</taxon>
        <taxon>fabids</taxon>
        <taxon>Malpighiales</taxon>
        <taxon>Euphorbiaceae</taxon>
        <taxon>Crotonoideae</taxon>
        <taxon>Manihoteae</taxon>
        <taxon>Manihot</taxon>
    </lineage>
</organism>
<feature type="region of interest" description="Disordered" evidence="1">
    <location>
        <begin position="35"/>
        <end position="65"/>
    </location>
</feature>
<name>A0A2C9V8Y3_MANES</name>
<feature type="compositionally biased region" description="Polar residues" evidence="1">
    <location>
        <begin position="39"/>
        <end position="54"/>
    </location>
</feature>
<evidence type="ECO:0000256" key="1">
    <source>
        <dbReference type="SAM" id="MobiDB-lite"/>
    </source>
</evidence>
<accession>A0A2C9V8Y3</accession>
<gene>
    <name evidence="2" type="ORF">MANES_09G082200</name>
</gene>
<dbReference type="EMBL" id="CM004395">
    <property type="protein sequence ID" value="OAY41207.1"/>
    <property type="molecule type" value="Genomic_DNA"/>
</dbReference>
<dbReference type="AlphaFoldDB" id="A0A2C9V8Y3"/>